<evidence type="ECO:0000313" key="1">
    <source>
        <dbReference type="EMBL" id="CAE2311837.1"/>
    </source>
</evidence>
<dbReference type="PANTHER" id="PTHR48010:SF5">
    <property type="entry name" value="PROTEIN TOO MANY MOUTHS"/>
    <property type="match status" value="1"/>
</dbReference>
<dbReference type="PANTHER" id="PTHR48010">
    <property type="entry name" value="OS05G0588300 PROTEIN"/>
    <property type="match status" value="1"/>
</dbReference>
<organism evidence="1">
    <name type="scientific">Paramoeba aestuarina</name>
    <dbReference type="NCBI Taxonomy" id="180227"/>
    <lineage>
        <taxon>Eukaryota</taxon>
        <taxon>Amoebozoa</taxon>
        <taxon>Discosea</taxon>
        <taxon>Flabellinia</taxon>
        <taxon>Dactylopodida</taxon>
        <taxon>Paramoebidae</taxon>
        <taxon>Paramoeba</taxon>
    </lineage>
</organism>
<proteinExistence type="predicted"/>
<name>A0A7S4NWK7_9EUKA</name>
<evidence type="ECO:0008006" key="2">
    <source>
        <dbReference type="Google" id="ProtNLM"/>
    </source>
</evidence>
<dbReference type="InterPro" id="IPR032675">
    <property type="entry name" value="LRR_dom_sf"/>
</dbReference>
<reference evidence="1" key="1">
    <citation type="submission" date="2021-01" db="EMBL/GenBank/DDBJ databases">
        <authorList>
            <person name="Corre E."/>
            <person name="Pelletier E."/>
            <person name="Niang G."/>
            <person name="Scheremetjew M."/>
            <person name="Finn R."/>
            <person name="Kale V."/>
            <person name="Holt S."/>
            <person name="Cochrane G."/>
            <person name="Meng A."/>
            <person name="Brown T."/>
            <person name="Cohen L."/>
        </authorList>
    </citation>
    <scope>NUCLEOTIDE SEQUENCE</scope>
    <source>
        <strain evidence="1">SoJaBio B1-5/56/2</strain>
    </source>
</reference>
<dbReference type="Gene3D" id="3.80.10.10">
    <property type="entry name" value="Ribonuclease Inhibitor"/>
    <property type="match status" value="1"/>
</dbReference>
<sequence>MSLCSIFMGLDPTVLSRPDKNAMPQQTLLELLVANFDDKNAFRDADGYFDDIKNWRGVSLNDAGDVTAIDWEEEDAGYVYPKPGGSIDLSWIPSTVRDFDIPQLTLQGTIDTFELPRKLRDIDVSRNLFTGTLETGGLPRDLRSIYVGHNQLTGTLDIQGLPRGLKTLSASKNSFSGPIVFSDLPETLHYCMLSNNSFSGFLDMSVLPENIKTFIIDANAFETPNVLIVPVKSMMMCQLDKGTIEEVRTTEGEKLDFRYFHKDIAIRVVWQDTV</sequence>
<dbReference type="AlphaFoldDB" id="A0A7S4NWK7"/>
<accession>A0A7S4NWK7</accession>
<dbReference type="InterPro" id="IPR050994">
    <property type="entry name" value="At_inactive_RLKs"/>
</dbReference>
<gene>
    <name evidence="1" type="ORF">NAES01612_LOCUS14214</name>
</gene>
<protein>
    <recommendedName>
        <fullName evidence="2">Leucine-rich repeat protein</fullName>
    </recommendedName>
</protein>
<dbReference type="EMBL" id="HBKR01021863">
    <property type="protein sequence ID" value="CAE2311837.1"/>
    <property type="molecule type" value="Transcribed_RNA"/>
</dbReference>
<dbReference type="SUPFAM" id="SSF52058">
    <property type="entry name" value="L domain-like"/>
    <property type="match status" value="1"/>
</dbReference>